<evidence type="ECO:0000313" key="1">
    <source>
        <dbReference type="EMBL" id="OOV87294.1"/>
    </source>
</evidence>
<organism evidence="1 2">
    <name type="scientific">Oceanospirillum linum</name>
    <dbReference type="NCBI Taxonomy" id="966"/>
    <lineage>
        <taxon>Bacteria</taxon>
        <taxon>Pseudomonadati</taxon>
        <taxon>Pseudomonadota</taxon>
        <taxon>Gammaproteobacteria</taxon>
        <taxon>Oceanospirillales</taxon>
        <taxon>Oceanospirillaceae</taxon>
        <taxon>Oceanospirillum</taxon>
    </lineage>
</organism>
<dbReference type="SUPFAM" id="SSF53335">
    <property type="entry name" value="S-adenosyl-L-methionine-dependent methyltransferases"/>
    <property type="match status" value="1"/>
</dbReference>
<protein>
    <submittedName>
        <fullName evidence="1">Methionine biosynthesis protein MetW</fullName>
    </submittedName>
</protein>
<sequence>MHLTRPDLAIIQNWIQPKSRVLDLGCGSGELLDFLQQKKQVYGYGLEIDDQKITECIAKGVNVIEQNLDAGLSNFKDQSYDVVVMTQALQAMKRPDLMLEEMLRVGKECIVTFPNFAYWRCRFYLAIKGEMPVSKSLPHTWYNTPNIHLSTFRDFEQLCKSRNLQIIDRAVGNSEHESHWATQLWPNLFGEVAIYRVTR</sequence>
<dbReference type="CDD" id="cd02440">
    <property type="entry name" value="AdoMet_MTases"/>
    <property type="match status" value="1"/>
</dbReference>
<dbReference type="InterPro" id="IPR010743">
    <property type="entry name" value="Methionine_synth_MetW"/>
</dbReference>
<accession>A0A1T1HBQ7</accession>
<comment type="caution">
    <text evidence="1">The sequence shown here is derived from an EMBL/GenBank/DDBJ whole genome shotgun (WGS) entry which is preliminary data.</text>
</comment>
<evidence type="ECO:0000313" key="2">
    <source>
        <dbReference type="Proteomes" id="UP000190064"/>
    </source>
</evidence>
<keyword evidence="2" id="KW-1185">Reference proteome</keyword>
<proteinExistence type="predicted"/>
<dbReference type="AlphaFoldDB" id="A0A1T1HBQ7"/>
<reference evidence="1" key="1">
    <citation type="submission" date="2017-02" db="EMBL/GenBank/DDBJ databases">
        <title>Draft Genome Sequence of the Salt Water Bacterium Oceanospirillum linum ATCC 11336.</title>
        <authorList>
            <person name="Trachtenberg A.M."/>
            <person name="Carney J.G."/>
            <person name="Linnane J.D."/>
            <person name="Rheaume B.A."/>
            <person name="Pitts N.L."/>
            <person name="Mykles D.L."/>
            <person name="Maclea K.S."/>
        </authorList>
    </citation>
    <scope>NUCLEOTIDE SEQUENCE [LARGE SCALE GENOMIC DNA]</scope>
    <source>
        <strain evidence="1">ATCC 11336</strain>
    </source>
</reference>
<dbReference type="Pfam" id="PF07021">
    <property type="entry name" value="MetW"/>
    <property type="match status" value="1"/>
</dbReference>
<dbReference type="Gene3D" id="3.40.50.150">
    <property type="entry name" value="Vaccinia Virus protein VP39"/>
    <property type="match status" value="1"/>
</dbReference>
<dbReference type="EMBL" id="MTSD02000003">
    <property type="protein sequence ID" value="OOV87294.1"/>
    <property type="molecule type" value="Genomic_DNA"/>
</dbReference>
<gene>
    <name evidence="1" type="ORF">BTA35_0209985</name>
</gene>
<dbReference type="STRING" id="966.BTA35_0209985"/>
<dbReference type="NCBIfam" id="TIGR02081">
    <property type="entry name" value="metW"/>
    <property type="match status" value="1"/>
</dbReference>
<dbReference type="InterPro" id="IPR029063">
    <property type="entry name" value="SAM-dependent_MTases_sf"/>
</dbReference>
<dbReference type="Proteomes" id="UP000190064">
    <property type="component" value="Unassembled WGS sequence"/>
</dbReference>
<dbReference type="RefSeq" id="WP_078319655.1">
    <property type="nucleotide sequence ID" value="NZ_FXTS01000003.1"/>
</dbReference>
<name>A0A1T1HBQ7_OCELI</name>